<accession>A0AAD6WS52</accession>
<keyword evidence="2" id="KW-1185">Reference proteome</keyword>
<dbReference type="Proteomes" id="UP001218188">
    <property type="component" value="Unassembled WGS sequence"/>
</dbReference>
<dbReference type="EMBL" id="JARJCM010000314">
    <property type="protein sequence ID" value="KAJ7018939.1"/>
    <property type="molecule type" value="Genomic_DNA"/>
</dbReference>
<evidence type="ECO:0000313" key="1">
    <source>
        <dbReference type="EMBL" id="KAJ7018939.1"/>
    </source>
</evidence>
<reference evidence="1" key="1">
    <citation type="submission" date="2023-03" db="EMBL/GenBank/DDBJ databases">
        <title>Massive genome expansion in bonnet fungi (Mycena s.s.) driven by repeated elements and novel gene families across ecological guilds.</title>
        <authorList>
            <consortium name="Lawrence Berkeley National Laboratory"/>
            <person name="Harder C.B."/>
            <person name="Miyauchi S."/>
            <person name="Viragh M."/>
            <person name="Kuo A."/>
            <person name="Thoen E."/>
            <person name="Andreopoulos B."/>
            <person name="Lu D."/>
            <person name="Skrede I."/>
            <person name="Drula E."/>
            <person name="Henrissat B."/>
            <person name="Morin E."/>
            <person name="Kohler A."/>
            <person name="Barry K."/>
            <person name="LaButti K."/>
            <person name="Morin E."/>
            <person name="Salamov A."/>
            <person name="Lipzen A."/>
            <person name="Mereny Z."/>
            <person name="Hegedus B."/>
            <person name="Baldrian P."/>
            <person name="Stursova M."/>
            <person name="Weitz H."/>
            <person name="Taylor A."/>
            <person name="Grigoriev I.V."/>
            <person name="Nagy L.G."/>
            <person name="Martin F."/>
            <person name="Kauserud H."/>
        </authorList>
    </citation>
    <scope>NUCLEOTIDE SEQUENCE</scope>
    <source>
        <strain evidence="1">CBHHK200</strain>
    </source>
</reference>
<organism evidence="1 2">
    <name type="scientific">Mycena alexandri</name>
    <dbReference type="NCBI Taxonomy" id="1745969"/>
    <lineage>
        <taxon>Eukaryota</taxon>
        <taxon>Fungi</taxon>
        <taxon>Dikarya</taxon>
        <taxon>Basidiomycota</taxon>
        <taxon>Agaricomycotina</taxon>
        <taxon>Agaricomycetes</taxon>
        <taxon>Agaricomycetidae</taxon>
        <taxon>Agaricales</taxon>
        <taxon>Marasmiineae</taxon>
        <taxon>Mycenaceae</taxon>
        <taxon>Mycena</taxon>
    </lineage>
</organism>
<protein>
    <submittedName>
        <fullName evidence="1">Uncharacterized protein</fullName>
    </submittedName>
</protein>
<comment type="caution">
    <text evidence="1">The sequence shown here is derived from an EMBL/GenBank/DDBJ whole genome shotgun (WGS) entry which is preliminary data.</text>
</comment>
<evidence type="ECO:0000313" key="2">
    <source>
        <dbReference type="Proteomes" id="UP001218188"/>
    </source>
</evidence>
<sequence length="240" mass="26892">MDPIDCFQSVPLLVDVTSFNECGFPSIPFPPHQLTSYRLVGPWEIHENLSKMSPNLVQAGVMIEFDDEPWPATAVGEIIQMLCLRNLCVSDEILVVEVEEQDRRVAKHLVRSINRSSVALRALCFLGWLDTPSLCQVLQELPSITTLALILDDYSTAQQVEVMVEALTVSEDAAMVKSRWESPFCALNRTELLTDKEHSIDSVTRNGLSGLRAEGLHLVLLEGEEAIEPMLGWTFQPTWK</sequence>
<proteinExistence type="predicted"/>
<dbReference type="AlphaFoldDB" id="A0AAD6WS52"/>
<name>A0AAD6WS52_9AGAR</name>
<gene>
    <name evidence="1" type="ORF">C8F04DRAFT_1276887</name>
</gene>